<dbReference type="RefSeq" id="WP_228346502.1">
    <property type="nucleotide sequence ID" value="NZ_CP046056.1"/>
</dbReference>
<keyword evidence="2" id="KW-1185">Reference proteome</keyword>
<gene>
    <name evidence="1" type="ORF">GJQ55_05445</name>
</gene>
<dbReference type="PANTHER" id="PTHR12475:SF4">
    <property type="entry name" value="PROTEIN THEM6"/>
    <property type="match status" value="1"/>
</dbReference>
<dbReference type="Proteomes" id="UP000596074">
    <property type="component" value="Chromosome"/>
</dbReference>
<dbReference type="EMBL" id="CP046056">
    <property type="protein sequence ID" value="QQD23955.1"/>
    <property type="molecule type" value="Genomic_DNA"/>
</dbReference>
<evidence type="ECO:0000313" key="1">
    <source>
        <dbReference type="EMBL" id="QQD23955.1"/>
    </source>
</evidence>
<dbReference type="KEGG" id="vcw:GJQ55_05445"/>
<dbReference type="SUPFAM" id="SSF54637">
    <property type="entry name" value="Thioesterase/thiol ester dehydrase-isomerase"/>
    <property type="match status" value="1"/>
</dbReference>
<name>A0A9X7YMV1_9GAMM</name>
<dbReference type="InterPro" id="IPR029069">
    <property type="entry name" value="HotDog_dom_sf"/>
</dbReference>
<accession>A0A9X7YMV1</accession>
<evidence type="ECO:0000313" key="2">
    <source>
        <dbReference type="Proteomes" id="UP000596074"/>
    </source>
</evidence>
<dbReference type="Pfam" id="PF13279">
    <property type="entry name" value="4HBT_2"/>
    <property type="match status" value="1"/>
</dbReference>
<organism evidence="1 2">
    <name type="scientific">Venatoribacter cucullus</name>
    <dbReference type="NCBI Taxonomy" id="2661630"/>
    <lineage>
        <taxon>Bacteria</taxon>
        <taxon>Pseudomonadati</taxon>
        <taxon>Pseudomonadota</taxon>
        <taxon>Gammaproteobacteria</taxon>
        <taxon>Oceanospirillales</taxon>
        <taxon>Oceanospirillaceae</taxon>
        <taxon>Venatoribacter</taxon>
    </lineage>
</organism>
<protein>
    <recommendedName>
        <fullName evidence="3">Thioesterase</fullName>
    </recommendedName>
</protein>
<sequence length="192" mass="22196">MMRSLLLLLARPWRRPMSALSVTRHRFRVMPWDCDLNVHLTNGRYPQWLDLARTEFFLRIGAGPLFVRFGWRSVLASQTLTFVREIKPLAAVDVESRVLHWDKKYFYMEHRFLVDGRLHAKALARIAMLKGGKVRSFGALQQAIARYQQLPGMEQPETPVAPLEVLAKIELLGAKRLAEEEREARHAARPQG</sequence>
<dbReference type="Gene3D" id="3.10.129.10">
    <property type="entry name" value="Hotdog Thioesterase"/>
    <property type="match status" value="1"/>
</dbReference>
<reference evidence="1 2" key="1">
    <citation type="submission" date="2019-11" db="EMBL/GenBank/DDBJ databases">
        <title>Venatorbacter sp. nov. a predator of Campylobacter and other Gram-negative bacteria.</title>
        <authorList>
            <person name="Saeedi A."/>
            <person name="Cummings N.J."/>
            <person name="Connerton I.F."/>
            <person name="Connerton P.L."/>
        </authorList>
    </citation>
    <scope>NUCLEOTIDE SEQUENCE [LARGE SCALE GENOMIC DNA]</scope>
    <source>
        <strain evidence="1">XL5</strain>
    </source>
</reference>
<dbReference type="CDD" id="cd00586">
    <property type="entry name" value="4HBT"/>
    <property type="match status" value="1"/>
</dbReference>
<evidence type="ECO:0008006" key="3">
    <source>
        <dbReference type="Google" id="ProtNLM"/>
    </source>
</evidence>
<dbReference type="InterPro" id="IPR051490">
    <property type="entry name" value="THEM6_lcsJ_thioesterase"/>
</dbReference>
<dbReference type="PANTHER" id="PTHR12475">
    <property type="match status" value="1"/>
</dbReference>
<dbReference type="AlphaFoldDB" id="A0A9X7YMV1"/>
<proteinExistence type="predicted"/>